<accession>A0A0J7JZR1</accession>
<reference evidence="1 2" key="1">
    <citation type="submission" date="2015-04" db="EMBL/GenBank/DDBJ databases">
        <title>Lasius niger genome sequencing.</title>
        <authorList>
            <person name="Konorov E.A."/>
            <person name="Nikitin M.A."/>
            <person name="Kirill M.V."/>
            <person name="Chang P."/>
        </authorList>
    </citation>
    <scope>NUCLEOTIDE SEQUENCE [LARGE SCALE GENOMIC DNA]</scope>
    <source>
        <tissue evidence="1">Whole</tissue>
    </source>
</reference>
<gene>
    <name evidence="1" type="ORF">RF55_19444</name>
</gene>
<evidence type="ECO:0000313" key="2">
    <source>
        <dbReference type="Proteomes" id="UP000036403"/>
    </source>
</evidence>
<dbReference type="AlphaFoldDB" id="A0A0J7JZR1"/>
<organism evidence="1 2">
    <name type="scientific">Lasius niger</name>
    <name type="common">Black garden ant</name>
    <dbReference type="NCBI Taxonomy" id="67767"/>
    <lineage>
        <taxon>Eukaryota</taxon>
        <taxon>Metazoa</taxon>
        <taxon>Ecdysozoa</taxon>
        <taxon>Arthropoda</taxon>
        <taxon>Hexapoda</taxon>
        <taxon>Insecta</taxon>
        <taxon>Pterygota</taxon>
        <taxon>Neoptera</taxon>
        <taxon>Endopterygota</taxon>
        <taxon>Hymenoptera</taxon>
        <taxon>Apocrita</taxon>
        <taxon>Aculeata</taxon>
        <taxon>Formicoidea</taxon>
        <taxon>Formicidae</taxon>
        <taxon>Formicinae</taxon>
        <taxon>Lasius</taxon>
        <taxon>Lasius</taxon>
    </lineage>
</organism>
<keyword evidence="2" id="KW-1185">Reference proteome</keyword>
<dbReference type="PaxDb" id="67767-A0A0J7JZR1"/>
<proteinExistence type="predicted"/>
<sequence>MGPYLRVANHWSFEVNEVILPTTDFLSKAITGNLTPANPELVKYKLSMKLVDFLQNRCLEQYSQNKIYYLYEALRNLGASEANVSTSHNQGFTNMRTMLQQRFNTINVLINNSKSKELLQFITMQQQLQGEATPLPESPFYQLLMTCMHYAEMETGSATTTYQAPNVSYDPQVGFYCTQEICYPVALILNARLKANDKYLQIKIKSHTKKIVGKTLPQSCMPDYNSTIDIVTGNSPFSKTC</sequence>
<name>A0A0J7JZR1_LASNI</name>
<dbReference type="EMBL" id="LBMM01018968">
    <property type="protein sequence ID" value="KMQ83658.1"/>
    <property type="molecule type" value="Genomic_DNA"/>
</dbReference>
<protein>
    <submittedName>
        <fullName evidence="1">Kinesin family member 6 isoform x1</fullName>
    </submittedName>
</protein>
<evidence type="ECO:0000313" key="1">
    <source>
        <dbReference type="EMBL" id="KMQ83658.1"/>
    </source>
</evidence>
<dbReference type="Proteomes" id="UP000036403">
    <property type="component" value="Unassembled WGS sequence"/>
</dbReference>
<comment type="caution">
    <text evidence="1">The sequence shown here is derived from an EMBL/GenBank/DDBJ whole genome shotgun (WGS) entry which is preliminary data.</text>
</comment>